<dbReference type="GO" id="GO:0003700">
    <property type="term" value="F:DNA-binding transcription factor activity"/>
    <property type="evidence" value="ECO:0007669"/>
    <property type="project" value="InterPro"/>
</dbReference>
<evidence type="ECO:0000259" key="5">
    <source>
        <dbReference type="PROSITE" id="PS50937"/>
    </source>
</evidence>
<dbReference type="PANTHER" id="PTHR30204:SF69">
    <property type="entry name" value="MERR-FAMILY TRANSCRIPTIONAL REGULATOR"/>
    <property type="match status" value="1"/>
</dbReference>
<dbReference type="PANTHER" id="PTHR30204">
    <property type="entry name" value="REDOX-CYCLING DRUG-SENSING TRANSCRIPTIONAL ACTIVATOR SOXR"/>
    <property type="match status" value="1"/>
</dbReference>
<feature type="domain" description="HTH merR-type" evidence="5">
    <location>
        <begin position="18"/>
        <end position="55"/>
    </location>
</feature>
<keyword evidence="7" id="KW-1185">Reference proteome</keyword>
<comment type="caution">
    <text evidence="6">The sequence shown here is derived from an EMBL/GenBank/DDBJ whole genome shotgun (WGS) entry which is preliminary data.</text>
</comment>
<dbReference type="Pfam" id="PF00376">
    <property type="entry name" value="MerR"/>
    <property type="match status" value="1"/>
</dbReference>
<keyword evidence="3" id="KW-0238">DNA-binding</keyword>
<dbReference type="InterPro" id="IPR009061">
    <property type="entry name" value="DNA-bd_dom_put_sf"/>
</dbReference>
<dbReference type="AlphaFoldDB" id="A0A8J4E069"/>
<evidence type="ECO:0000256" key="4">
    <source>
        <dbReference type="ARBA" id="ARBA00023163"/>
    </source>
</evidence>
<reference evidence="6" key="1">
    <citation type="submission" date="2021-01" db="EMBL/GenBank/DDBJ databases">
        <title>Whole genome shotgun sequence of Virgisporangium aurantiacum NBRC 16421.</title>
        <authorList>
            <person name="Komaki H."/>
            <person name="Tamura T."/>
        </authorList>
    </citation>
    <scope>NUCLEOTIDE SEQUENCE</scope>
    <source>
        <strain evidence="6">NBRC 16421</strain>
    </source>
</reference>
<organism evidence="6 7">
    <name type="scientific">Virgisporangium aurantiacum</name>
    <dbReference type="NCBI Taxonomy" id="175570"/>
    <lineage>
        <taxon>Bacteria</taxon>
        <taxon>Bacillati</taxon>
        <taxon>Actinomycetota</taxon>
        <taxon>Actinomycetes</taxon>
        <taxon>Micromonosporales</taxon>
        <taxon>Micromonosporaceae</taxon>
        <taxon>Virgisporangium</taxon>
    </lineage>
</organism>
<dbReference type="Proteomes" id="UP000612585">
    <property type="component" value="Unassembled WGS sequence"/>
</dbReference>
<keyword evidence="4" id="KW-0804">Transcription</keyword>
<keyword evidence="2" id="KW-0805">Transcription regulation</keyword>
<evidence type="ECO:0000256" key="1">
    <source>
        <dbReference type="ARBA" id="ARBA00022491"/>
    </source>
</evidence>
<dbReference type="SUPFAM" id="SSF46955">
    <property type="entry name" value="Putative DNA-binding domain"/>
    <property type="match status" value="2"/>
</dbReference>
<protein>
    <submittedName>
        <fullName evidence="6">MerR family transcriptional regulator</fullName>
    </submittedName>
</protein>
<feature type="domain" description="HTH merR-type" evidence="5">
    <location>
        <begin position="128"/>
        <end position="197"/>
    </location>
</feature>
<keyword evidence="1" id="KW-0678">Repressor</keyword>
<dbReference type="InterPro" id="IPR047057">
    <property type="entry name" value="MerR_fam"/>
</dbReference>
<proteinExistence type="predicted"/>
<dbReference type="Pfam" id="PF13411">
    <property type="entry name" value="MerR_1"/>
    <property type="match status" value="1"/>
</dbReference>
<dbReference type="GO" id="GO:0003677">
    <property type="term" value="F:DNA binding"/>
    <property type="evidence" value="ECO:0007669"/>
    <property type="project" value="UniProtKB-KW"/>
</dbReference>
<sequence length="272" mass="29189">MAARAEKASNAGPRITDLARAAGLSVQQIRNYVTLGVLPPADRAPNGYRIFTARHGDALATARVLIGGHGWQTAVAILSTVHHDGDPAGALAHVDRSHAELDRERVHVRSMLRALDGDLPERFRVDRPLHIADAAAAAGARPSALRLWERRGLLAPARDRATGYRTYDQTQLTRARLIVLLRRAGYPVAAVGEVIAAMVAGDPARTRTALTFRLRELGEASIRRTRATAALFMYLERAGLLAGVPDLGEVGGQVDQGQVGVEPLHQVGGQRA</sequence>
<evidence type="ECO:0000256" key="2">
    <source>
        <dbReference type="ARBA" id="ARBA00023015"/>
    </source>
</evidence>
<evidence type="ECO:0000313" key="7">
    <source>
        <dbReference type="Proteomes" id="UP000612585"/>
    </source>
</evidence>
<dbReference type="InterPro" id="IPR000551">
    <property type="entry name" value="MerR-type_HTH_dom"/>
</dbReference>
<name>A0A8J4E069_9ACTN</name>
<dbReference type="SMART" id="SM00422">
    <property type="entry name" value="HTH_MERR"/>
    <property type="match status" value="2"/>
</dbReference>
<dbReference type="EMBL" id="BOPG01000024">
    <property type="protein sequence ID" value="GIJ56368.1"/>
    <property type="molecule type" value="Genomic_DNA"/>
</dbReference>
<evidence type="ECO:0000256" key="3">
    <source>
        <dbReference type="ARBA" id="ARBA00023125"/>
    </source>
</evidence>
<evidence type="ECO:0000313" key="6">
    <source>
        <dbReference type="EMBL" id="GIJ56368.1"/>
    </source>
</evidence>
<gene>
    <name evidence="6" type="ORF">Vau01_038840</name>
</gene>
<accession>A0A8J4E069</accession>
<dbReference type="PROSITE" id="PS50937">
    <property type="entry name" value="HTH_MERR_2"/>
    <property type="match status" value="2"/>
</dbReference>
<dbReference type="Gene3D" id="1.10.1660.10">
    <property type="match status" value="2"/>
</dbReference>